<dbReference type="Proteomes" id="UP000001861">
    <property type="component" value="Unassembled WGS sequence"/>
</dbReference>
<sequence length="84" mass="9258">MARRNAHFSKTASTLNKKASNSTVKAGAAALLVGVTVYSTFYGAKIWTNRHEDIPKHAREEMQRGHAPTETSRTKGNENSPSRM</sequence>
<dbReference type="RefSeq" id="XP_001832580.2">
    <property type="nucleotide sequence ID" value="XM_001832528.2"/>
</dbReference>
<dbReference type="VEuPathDB" id="FungiDB:CC1G_03594"/>
<evidence type="ECO:0000313" key="3">
    <source>
        <dbReference type="Proteomes" id="UP000001861"/>
    </source>
</evidence>
<accession>A8NCN6</accession>
<dbReference type="InParanoid" id="A8NCN6"/>
<evidence type="ECO:0000256" key="1">
    <source>
        <dbReference type="SAM" id="MobiDB-lite"/>
    </source>
</evidence>
<dbReference type="KEGG" id="cci:CC1G_03594"/>
<dbReference type="EMBL" id="AACS02000009">
    <property type="protein sequence ID" value="EAU89329.2"/>
    <property type="molecule type" value="Genomic_DNA"/>
</dbReference>
<organism evidence="2 3">
    <name type="scientific">Coprinopsis cinerea (strain Okayama-7 / 130 / ATCC MYA-4618 / FGSC 9003)</name>
    <name type="common">Inky cap fungus</name>
    <name type="synonym">Hormographiella aspergillata</name>
    <dbReference type="NCBI Taxonomy" id="240176"/>
    <lineage>
        <taxon>Eukaryota</taxon>
        <taxon>Fungi</taxon>
        <taxon>Dikarya</taxon>
        <taxon>Basidiomycota</taxon>
        <taxon>Agaricomycotina</taxon>
        <taxon>Agaricomycetes</taxon>
        <taxon>Agaricomycetidae</taxon>
        <taxon>Agaricales</taxon>
        <taxon>Agaricineae</taxon>
        <taxon>Psathyrellaceae</taxon>
        <taxon>Coprinopsis</taxon>
    </lineage>
</organism>
<evidence type="ECO:0000313" key="2">
    <source>
        <dbReference type="EMBL" id="EAU89329.2"/>
    </source>
</evidence>
<feature type="region of interest" description="Disordered" evidence="1">
    <location>
        <begin position="1"/>
        <end position="23"/>
    </location>
</feature>
<gene>
    <name evidence="2" type="ORF">CC1G_03594</name>
</gene>
<keyword evidence="3" id="KW-1185">Reference proteome</keyword>
<comment type="caution">
    <text evidence="2">The sequence shown here is derived from an EMBL/GenBank/DDBJ whole genome shotgun (WGS) entry which is preliminary data.</text>
</comment>
<dbReference type="HOGENOM" id="CLU_2527375_0_0_1"/>
<feature type="region of interest" description="Disordered" evidence="1">
    <location>
        <begin position="54"/>
        <end position="84"/>
    </location>
</feature>
<protein>
    <submittedName>
        <fullName evidence="2">Uncharacterized protein</fullName>
    </submittedName>
</protein>
<feature type="compositionally biased region" description="Polar residues" evidence="1">
    <location>
        <begin position="8"/>
        <end position="22"/>
    </location>
</feature>
<dbReference type="AlphaFoldDB" id="A8NCN6"/>
<feature type="compositionally biased region" description="Basic and acidic residues" evidence="1">
    <location>
        <begin position="54"/>
        <end position="64"/>
    </location>
</feature>
<proteinExistence type="predicted"/>
<reference evidence="2 3" key="1">
    <citation type="journal article" date="2010" name="Proc. Natl. Acad. Sci. U.S.A.">
        <title>Insights into evolution of multicellular fungi from the assembled chromosomes of the mushroom Coprinopsis cinerea (Coprinus cinereus).</title>
        <authorList>
            <person name="Stajich J.E."/>
            <person name="Wilke S.K."/>
            <person name="Ahren D."/>
            <person name="Au C.H."/>
            <person name="Birren B.W."/>
            <person name="Borodovsky M."/>
            <person name="Burns C."/>
            <person name="Canback B."/>
            <person name="Casselton L.A."/>
            <person name="Cheng C.K."/>
            <person name="Deng J."/>
            <person name="Dietrich F.S."/>
            <person name="Fargo D.C."/>
            <person name="Farman M.L."/>
            <person name="Gathman A.C."/>
            <person name="Goldberg J."/>
            <person name="Guigo R."/>
            <person name="Hoegger P.J."/>
            <person name="Hooker J.B."/>
            <person name="Huggins A."/>
            <person name="James T.Y."/>
            <person name="Kamada T."/>
            <person name="Kilaru S."/>
            <person name="Kodira C."/>
            <person name="Kues U."/>
            <person name="Kupfer D."/>
            <person name="Kwan H.S."/>
            <person name="Lomsadze A."/>
            <person name="Li W."/>
            <person name="Lilly W.W."/>
            <person name="Ma L.J."/>
            <person name="Mackey A.J."/>
            <person name="Manning G."/>
            <person name="Martin F."/>
            <person name="Muraguchi H."/>
            <person name="Natvig D.O."/>
            <person name="Palmerini H."/>
            <person name="Ramesh M.A."/>
            <person name="Rehmeyer C.J."/>
            <person name="Roe B.A."/>
            <person name="Shenoy N."/>
            <person name="Stanke M."/>
            <person name="Ter-Hovhannisyan V."/>
            <person name="Tunlid A."/>
            <person name="Velagapudi R."/>
            <person name="Vision T.J."/>
            <person name="Zeng Q."/>
            <person name="Zolan M.E."/>
            <person name="Pukkila P.J."/>
        </authorList>
    </citation>
    <scope>NUCLEOTIDE SEQUENCE [LARGE SCALE GENOMIC DNA]</scope>
    <source>
        <strain evidence="3">Okayama-7 / 130 / ATCC MYA-4618 / FGSC 9003</strain>
    </source>
</reference>
<dbReference type="GeneID" id="6009068"/>
<name>A8NCN6_COPC7</name>